<dbReference type="KEGG" id="senf:GJR95_17220"/>
<dbReference type="RefSeq" id="WP_162387055.1">
    <property type="nucleotide sequence ID" value="NZ_CP045997.1"/>
</dbReference>
<keyword evidence="2" id="KW-1185">Reference proteome</keyword>
<reference evidence="1 2" key="1">
    <citation type="submission" date="2019-11" db="EMBL/GenBank/DDBJ databases">
        <title>Spirosoma endbachense sp. nov., isolated from a natural salt meadow.</title>
        <authorList>
            <person name="Rojas J."/>
            <person name="Ambika Manirajan B."/>
            <person name="Ratering S."/>
            <person name="Suarez C."/>
            <person name="Geissler-Plaum R."/>
            <person name="Schnell S."/>
        </authorList>
    </citation>
    <scope>NUCLEOTIDE SEQUENCE [LARGE SCALE GENOMIC DNA]</scope>
    <source>
        <strain evidence="1 2">I-24</strain>
    </source>
</reference>
<evidence type="ECO:0000313" key="1">
    <source>
        <dbReference type="EMBL" id="QHV96646.1"/>
    </source>
</evidence>
<dbReference type="AlphaFoldDB" id="A0A6P1VZ10"/>
<organism evidence="1 2">
    <name type="scientific">Spirosoma endbachense</name>
    <dbReference type="NCBI Taxonomy" id="2666025"/>
    <lineage>
        <taxon>Bacteria</taxon>
        <taxon>Pseudomonadati</taxon>
        <taxon>Bacteroidota</taxon>
        <taxon>Cytophagia</taxon>
        <taxon>Cytophagales</taxon>
        <taxon>Cytophagaceae</taxon>
        <taxon>Spirosoma</taxon>
    </lineage>
</organism>
<accession>A0A6P1VZ10</accession>
<protein>
    <submittedName>
        <fullName evidence="1">Uncharacterized protein</fullName>
    </submittedName>
</protein>
<dbReference type="Proteomes" id="UP000464577">
    <property type="component" value="Chromosome"/>
</dbReference>
<sequence length="55" mass="6280">MNKKSKDFGAVKNSITGKTIREMTWEEILSLPVERISPDEAMKRIKEAQMAKKGE</sequence>
<evidence type="ECO:0000313" key="2">
    <source>
        <dbReference type="Proteomes" id="UP000464577"/>
    </source>
</evidence>
<name>A0A6P1VZ10_9BACT</name>
<proteinExistence type="predicted"/>
<gene>
    <name evidence="1" type="ORF">GJR95_17220</name>
</gene>
<dbReference type="EMBL" id="CP045997">
    <property type="protein sequence ID" value="QHV96646.1"/>
    <property type="molecule type" value="Genomic_DNA"/>
</dbReference>